<evidence type="ECO:0000256" key="2">
    <source>
        <dbReference type="ARBA" id="ARBA00022741"/>
    </source>
</evidence>
<dbReference type="Gene3D" id="3.40.50.300">
    <property type="entry name" value="P-loop containing nucleotide triphosphate hydrolases"/>
    <property type="match status" value="2"/>
</dbReference>
<organism evidence="7">
    <name type="scientific">Sesamum latifolium</name>
    <dbReference type="NCBI Taxonomy" id="2727402"/>
    <lineage>
        <taxon>Eukaryota</taxon>
        <taxon>Viridiplantae</taxon>
        <taxon>Streptophyta</taxon>
        <taxon>Embryophyta</taxon>
        <taxon>Tracheophyta</taxon>
        <taxon>Spermatophyta</taxon>
        <taxon>Magnoliopsida</taxon>
        <taxon>eudicotyledons</taxon>
        <taxon>Gunneridae</taxon>
        <taxon>Pentapetalae</taxon>
        <taxon>asterids</taxon>
        <taxon>lamiids</taxon>
        <taxon>Lamiales</taxon>
        <taxon>Pedaliaceae</taxon>
        <taxon>Sesamum</taxon>
    </lineage>
</organism>
<dbReference type="InterPro" id="IPR003959">
    <property type="entry name" value="ATPase_AAA_core"/>
</dbReference>
<evidence type="ECO:0000313" key="7">
    <source>
        <dbReference type="EMBL" id="KAL0433784.1"/>
    </source>
</evidence>
<reference evidence="7" key="2">
    <citation type="journal article" date="2024" name="Plant">
        <title>Genomic evolution and insights into agronomic trait innovations of Sesamum species.</title>
        <authorList>
            <person name="Miao H."/>
            <person name="Wang L."/>
            <person name="Qu L."/>
            <person name="Liu H."/>
            <person name="Sun Y."/>
            <person name="Le M."/>
            <person name="Wang Q."/>
            <person name="Wei S."/>
            <person name="Zheng Y."/>
            <person name="Lin W."/>
            <person name="Duan Y."/>
            <person name="Cao H."/>
            <person name="Xiong S."/>
            <person name="Wang X."/>
            <person name="Wei L."/>
            <person name="Li C."/>
            <person name="Ma Q."/>
            <person name="Ju M."/>
            <person name="Zhao R."/>
            <person name="Li G."/>
            <person name="Mu C."/>
            <person name="Tian Q."/>
            <person name="Mei H."/>
            <person name="Zhang T."/>
            <person name="Gao T."/>
            <person name="Zhang H."/>
        </authorList>
    </citation>
    <scope>NUCLEOTIDE SEQUENCE</scope>
    <source>
        <strain evidence="7">KEN1</strain>
    </source>
</reference>
<dbReference type="SUPFAM" id="SSF52540">
    <property type="entry name" value="P-loop containing nucleoside triphosphate hydrolases"/>
    <property type="match status" value="2"/>
</dbReference>
<protein>
    <submittedName>
        <fullName evidence="7">26S proteasome regulatory subunitB</fullName>
    </submittedName>
</protein>
<dbReference type="EMBL" id="JACGWN010000009">
    <property type="protein sequence ID" value="KAL0433784.1"/>
    <property type="molecule type" value="Genomic_DNA"/>
</dbReference>
<gene>
    <name evidence="7" type="ORF">Slati_2712700</name>
</gene>
<dbReference type="SMART" id="SM00382">
    <property type="entry name" value="AAA"/>
    <property type="match status" value="1"/>
</dbReference>
<dbReference type="InterPro" id="IPR003960">
    <property type="entry name" value="ATPase_AAA_CS"/>
</dbReference>
<dbReference type="GO" id="GO:0016887">
    <property type="term" value="F:ATP hydrolysis activity"/>
    <property type="evidence" value="ECO:0007669"/>
    <property type="project" value="InterPro"/>
</dbReference>
<reference evidence="7" key="1">
    <citation type="submission" date="2020-06" db="EMBL/GenBank/DDBJ databases">
        <authorList>
            <person name="Li T."/>
            <person name="Hu X."/>
            <person name="Zhang T."/>
            <person name="Song X."/>
            <person name="Zhang H."/>
            <person name="Dai N."/>
            <person name="Sheng W."/>
            <person name="Hou X."/>
            <person name="Wei L."/>
        </authorList>
    </citation>
    <scope>NUCLEOTIDE SEQUENCE</scope>
    <source>
        <strain evidence="7">KEN1</strain>
        <tissue evidence="7">Leaf</tissue>
    </source>
</reference>
<dbReference type="AlphaFoldDB" id="A0AAW2VXR4"/>
<dbReference type="GO" id="GO:0005524">
    <property type="term" value="F:ATP binding"/>
    <property type="evidence" value="ECO:0007669"/>
    <property type="project" value="UniProtKB-KW"/>
</dbReference>
<dbReference type="InterPro" id="IPR027417">
    <property type="entry name" value="P-loop_NTPase"/>
</dbReference>
<evidence type="ECO:0000256" key="5">
    <source>
        <dbReference type="SAM" id="MobiDB-lite"/>
    </source>
</evidence>
<feature type="domain" description="AAA+ ATPase" evidence="6">
    <location>
        <begin position="383"/>
        <end position="492"/>
    </location>
</feature>
<accession>A0AAW2VXR4</accession>
<keyword evidence="3 4" id="KW-0067">ATP-binding</keyword>
<dbReference type="PROSITE" id="PS00674">
    <property type="entry name" value="AAA"/>
    <property type="match status" value="1"/>
</dbReference>
<comment type="caution">
    <text evidence="7">The sequence shown here is derived from an EMBL/GenBank/DDBJ whole genome shotgun (WGS) entry which is preliminary data.</text>
</comment>
<evidence type="ECO:0000256" key="1">
    <source>
        <dbReference type="ARBA" id="ARBA00006914"/>
    </source>
</evidence>
<dbReference type="GO" id="GO:0000502">
    <property type="term" value="C:proteasome complex"/>
    <property type="evidence" value="ECO:0007669"/>
    <property type="project" value="UniProtKB-KW"/>
</dbReference>
<dbReference type="PANTHER" id="PTHR23073">
    <property type="entry name" value="26S PROTEASOME REGULATORY SUBUNIT"/>
    <property type="match status" value="1"/>
</dbReference>
<evidence type="ECO:0000256" key="4">
    <source>
        <dbReference type="RuleBase" id="RU003651"/>
    </source>
</evidence>
<keyword evidence="2 4" id="KW-0547">Nucleotide-binding</keyword>
<sequence>MKERRWSGRRMAGNVRRSSGGGSSNKRIRHVQDVGETANLLQVKENSPVELGSSAKCAGSSNIQNGTHGLINEKHAAKSGSPGDSVISSDVQSHNQATWYSNGPEEYSQLLNKYYELEGQRLQILQQLNQYSTWNYQQPIPSASTSEVYQASDPQLFDTVTCYFPYGCQNWNSMSPQDSDYVKMAMVAAEKALSSLKEANGVKDWNGDGYWTMQYSKSREAVELPLIHQELFQQIGIDPPRPRGVLLHGPPWNCLFIFVGHRLFISLKKTMDWNRFYCCHCIQITNGTIGPKCLQGPRMVRDVFWLVKEKAPAIIFIDEVDAIATAGFDARTHADQDCQRILMELFNQDIGGCDIQKQEIREDVELPLTHHELYQQIGIDPPRPRGVLLHGPPGTGKTMLAKAVAKHTTCILHHSCWLRIYSEVLGREKEPAVIFIDEVHAIATAGFDAQIGAGQEIVYVKVVMATNRADTVDPALLRPGRLDRKIEFPLRDRRQKRARVSGESRRSCTI</sequence>
<proteinExistence type="inferred from homology"/>
<dbReference type="FunFam" id="3.40.50.300:FF:002861">
    <property type="entry name" value="Cell division control protein 48 homolog E"/>
    <property type="match status" value="1"/>
</dbReference>
<dbReference type="Pfam" id="PF00004">
    <property type="entry name" value="AAA"/>
    <property type="match status" value="2"/>
</dbReference>
<dbReference type="InterPro" id="IPR050221">
    <property type="entry name" value="26S_Proteasome_ATPase"/>
</dbReference>
<evidence type="ECO:0000259" key="6">
    <source>
        <dbReference type="SMART" id="SM00382"/>
    </source>
</evidence>
<name>A0AAW2VXR4_9LAMI</name>
<dbReference type="InterPro" id="IPR003593">
    <property type="entry name" value="AAA+_ATPase"/>
</dbReference>
<feature type="region of interest" description="Disordered" evidence="5">
    <location>
        <begin position="1"/>
        <end position="29"/>
    </location>
</feature>
<comment type="similarity">
    <text evidence="1 4">Belongs to the AAA ATPase family.</text>
</comment>
<keyword evidence="7" id="KW-0647">Proteasome</keyword>
<evidence type="ECO:0000256" key="3">
    <source>
        <dbReference type="ARBA" id="ARBA00022840"/>
    </source>
</evidence>